<dbReference type="SUPFAM" id="SSF50249">
    <property type="entry name" value="Nucleic acid-binding proteins"/>
    <property type="match status" value="1"/>
</dbReference>
<dbReference type="InterPro" id="IPR002878">
    <property type="entry name" value="ChsH2_C"/>
</dbReference>
<dbReference type="Gene3D" id="6.10.30.10">
    <property type="match status" value="1"/>
</dbReference>
<proteinExistence type="predicted"/>
<reference evidence="2" key="1">
    <citation type="submission" date="2018-06" db="EMBL/GenBank/DDBJ databases">
        <authorList>
            <person name="Zhirakovskaya E."/>
        </authorList>
    </citation>
    <scope>NUCLEOTIDE SEQUENCE</scope>
</reference>
<evidence type="ECO:0000313" key="2">
    <source>
        <dbReference type="EMBL" id="VAX33810.1"/>
    </source>
</evidence>
<sequence length="161" mass="18113">MSEKRVRLPEPETGAVLYHTDPIIMKWHYEIDYKHSYALDSPFFVGLSKGELKGSACARCEIVFATPRAHCMSCGDLTNWVLLPTSGKIHTFTRCFFGGETFLKETPFTLILVEFEGVDTLFLSRLVGAMDESVEIGMPVKAQFLKNTQFLATDVYFVLAS</sequence>
<dbReference type="Pfam" id="PF01796">
    <property type="entry name" value="OB_ChsH2_C"/>
    <property type="match status" value="1"/>
</dbReference>
<dbReference type="AlphaFoldDB" id="A0A3B1DFU9"/>
<dbReference type="InterPro" id="IPR052513">
    <property type="entry name" value="Thioester_dehydratase-like"/>
</dbReference>
<organism evidence="2">
    <name type="scientific">hydrothermal vent metagenome</name>
    <dbReference type="NCBI Taxonomy" id="652676"/>
    <lineage>
        <taxon>unclassified sequences</taxon>
        <taxon>metagenomes</taxon>
        <taxon>ecological metagenomes</taxon>
    </lineage>
</organism>
<feature type="domain" description="ChsH2 C-terminal OB-fold" evidence="1">
    <location>
        <begin position="80"/>
        <end position="144"/>
    </location>
</feature>
<evidence type="ECO:0000259" key="1">
    <source>
        <dbReference type="Pfam" id="PF01796"/>
    </source>
</evidence>
<name>A0A3B1DFU9_9ZZZZ</name>
<gene>
    <name evidence="2" type="ORF">MNBD_NITROSPIRAE01-1656</name>
</gene>
<dbReference type="EMBL" id="UOGF01000120">
    <property type="protein sequence ID" value="VAX33810.1"/>
    <property type="molecule type" value="Genomic_DNA"/>
</dbReference>
<dbReference type="InterPro" id="IPR012340">
    <property type="entry name" value="NA-bd_OB-fold"/>
</dbReference>
<accession>A0A3B1DFU9</accession>
<dbReference type="PANTHER" id="PTHR34075">
    <property type="entry name" value="BLR3430 PROTEIN"/>
    <property type="match status" value="1"/>
</dbReference>
<dbReference type="PANTHER" id="PTHR34075:SF5">
    <property type="entry name" value="BLR3430 PROTEIN"/>
    <property type="match status" value="1"/>
</dbReference>
<protein>
    <recommendedName>
        <fullName evidence="1">ChsH2 C-terminal OB-fold domain-containing protein</fullName>
    </recommendedName>
</protein>